<feature type="region of interest" description="Disordered" evidence="1">
    <location>
        <begin position="408"/>
        <end position="432"/>
    </location>
</feature>
<dbReference type="EMBL" id="LGRX02013041">
    <property type="protein sequence ID" value="KAK3266471.1"/>
    <property type="molecule type" value="Genomic_DNA"/>
</dbReference>
<evidence type="ECO:0000313" key="2">
    <source>
        <dbReference type="EMBL" id="KAK3266471.1"/>
    </source>
</evidence>
<feature type="compositionally biased region" description="Basic and acidic residues" evidence="1">
    <location>
        <begin position="332"/>
        <end position="341"/>
    </location>
</feature>
<sequence>MARSRLRKAGHVIPEDTLILQSMSEIRFDADKASQRVNQGTNSVMISTPQGHEGISKWFTDMGSFFIPFSVTKDLTNFAISKQLLSGGSSEGLFYRGKHISAEKECEVKGFTVKFQIPPQLLDGHVIFFTRRHHLVRTADFIAGVVGFVKGAKARAVQTIMFQPRKVNGVTQGYTNNAMVVVAPAFFVRGAASLAGPKTIQVPINGRAEKLKLTITFTPVKPFRHCTWCAGEHHFSKCPMKDEVRKQAVIEGRIVKHDGGIECSAECQTCFVNLRAGKLINMALATARSLEAHKNTEFHAIVSRDFRAYQKEGLIPPIAPILETEKIAKKRAREEADDARRMRARGSSNWSDDGSPARSFPPLTPIGVGMPLPLAPPLPPPPPPMPPMSDMGDDTMDEEAMHVAEEARIATPASERMEGVSPVGSYLAAARS</sequence>
<comment type="caution">
    <text evidence="2">The sequence shown here is derived from an EMBL/GenBank/DDBJ whole genome shotgun (WGS) entry which is preliminary data.</text>
</comment>
<proteinExistence type="predicted"/>
<feature type="region of interest" description="Disordered" evidence="1">
    <location>
        <begin position="332"/>
        <end position="395"/>
    </location>
</feature>
<gene>
    <name evidence="2" type="ORF">CYMTET_24906</name>
</gene>
<organism evidence="2 3">
    <name type="scientific">Cymbomonas tetramitiformis</name>
    <dbReference type="NCBI Taxonomy" id="36881"/>
    <lineage>
        <taxon>Eukaryota</taxon>
        <taxon>Viridiplantae</taxon>
        <taxon>Chlorophyta</taxon>
        <taxon>Pyramimonadophyceae</taxon>
        <taxon>Pyramimonadales</taxon>
        <taxon>Pyramimonadaceae</taxon>
        <taxon>Cymbomonas</taxon>
    </lineage>
</organism>
<dbReference type="Proteomes" id="UP001190700">
    <property type="component" value="Unassembled WGS sequence"/>
</dbReference>
<protein>
    <submittedName>
        <fullName evidence="2">Uncharacterized protein</fullName>
    </submittedName>
</protein>
<feature type="compositionally biased region" description="Pro residues" evidence="1">
    <location>
        <begin position="373"/>
        <end position="387"/>
    </location>
</feature>
<reference evidence="2 3" key="1">
    <citation type="journal article" date="2015" name="Genome Biol. Evol.">
        <title>Comparative Genomics of a Bacterivorous Green Alga Reveals Evolutionary Causalities and Consequences of Phago-Mixotrophic Mode of Nutrition.</title>
        <authorList>
            <person name="Burns J.A."/>
            <person name="Paasch A."/>
            <person name="Narechania A."/>
            <person name="Kim E."/>
        </authorList>
    </citation>
    <scope>NUCLEOTIDE SEQUENCE [LARGE SCALE GENOMIC DNA]</scope>
    <source>
        <strain evidence="2 3">PLY_AMNH</strain>
    </source>
</reference>
<evidence type="ECO:0000313" key="3">
    <source>
        <dbReference type="Proteomes" id="UP001190700"/>
    </source>
</evidence>
<name>A0AAE0FUW1_9CHLO</name>
<dbReference type="AlphaFoldDB" id="A0AAE0FUW1"/>
<keyword evidence="3" id="KW-1185">Reference proteome</keyword>
<evidence type="ECO:0000256" key="1">
    <source>
        <dbReference type="SAM" id="MobiDB-lite"/>
    </source>
</evidence>
<accession>A0AAE0FUW1</accession>